<dbReference type="InterPro" id="IPR015931">
    <property type="entry name" value="Acnase/IPM_dHydase_lsu_aba_1/3"/>
</dbReference>
<evidence type="ECO:0000256" key="1">
    <source>
        <dbReference type="ARBA" id="ARBA00023004"/>
    </source>
</evidence>
<sequence>FDGRIHPYAKQAFLASPPLVVAYALAGTIRFDIERDALGTDQNGKPIYLNDLWPSDEEIDAVVGKHVKPEQFNQVY</sequence>
<evidence type="ECO:0008006" key="4">
    <source>
        <dbReference type="Google" id="ProtNLM"/>
    </source>
</evidence>
<dbReference type="InterPro" id="IPR006249">
    <property type="entry name" value="Aconitase/IRP2"/>
</dbReference>
<dbReference type="Gene3D" id="3.30.499.10">
    <property type="entry name" value="Aconitase, domain 3"/>
    <property type="match status" value="1"/>
</dbReference>
<dbReference type="AlphaFoldDB" id="A0A227HT88"/>
<accession>A0A227HT88</accession>
<dbReference type="PANTHER" id="PTHR11670">
    <property type="entry name" value="ACONITASE/IRON-RESPONSIVE ELEMENT FAMILY MEMBER"/>
    <property type="match status" value="1"/>
</dbReference>
<keyword evidence="1" id="KW-0408">Iron</keyword>
<protein>
    <recommendedName>
        <fullName evidence="4">Aconitate hydratase</fullName>
    </recommendedName>
</protein>
<evidence type="ECO:0000313" key="3">
    <source>
        <dbReference type="Proteomes" id="UP000214596"/>
    </source>
</evidence>
<proteinExistence type="predicted"/>
<feature type="non-terminal residue" evidence="2">
    <location>
        <position position="76"/>
    </location>
</feature>
<dbReference type="Proteomes" id="UP000214596">
    <property type="component" value="Unassembled WGS sequence"/>
</dbReference>
<dbReference type="InterPro" id="IPR036008">
    <property type="entry name" value="Aconitase_4Fe-4S_dom"/>
</dbReference>
<evidence type="ECO:0000313" key="2">
    <source>
        <dbReference type="EMBL" id="OXE08481.1"/>
    </source>
</evidence>
<dbReference type="EMBL" id="NIXT01005477">
    <property type="protein sequence ID" value="OXE08481.1"/>
    <property type="molecule type" value="Genomic_DNA"/>
</dbReference>
<dbReference type="SUPFAM" id="SSF53732">
    <property type="entry name" value="Aconitase iron-sulfur domain"/>
    <property type="match status" value="1"/>
</dbReference>
<name>A0A227HT88_VIBPH</name>
<feature type="non-terminal residue" evidence="2">
    <location>
        <position position="1"/>
    </location>
</feature>
<organism evidence="2 3">
    <name type="scientific">Vibrio parahaemolyticus</name>
    <dbReference type="NCBI Taxonomy" id="670"/>
    <lineage>
        <taxon>Bacteria</taxon>
        <taxon>Pseudomonadati</taxon>
        <taxon>Pseudomonadota</taxon>
        <taxon>Gammaproteobacteria</taxon>
        <taxon>Vibrionales</taxon>
        <taxon>Vibrionaceae</taxon>
        <taxon>Vibrio</taxon>
    </lineage>
</organism>
<reference evidence="2 3" key="1">
    <citation type="journal article" date="2017" name="Appl. Environ. Microbiol.">
        <title>Parallel evolution of two clades of a major Atlantic endemic Vibrio parahaemolyticus pathogen lineage by independent acquisition of related pathogenicity islands.</title>
        <authorList>
            <person name="Xu F."/>
            <person name="Gonzalez-Escalona N."/>
            <person name="Drees K.P."/>
            <person name="Sebra R.P."/>
            <person name="Cooper V.S."/>
            <person name="Jones S.H."/>
            <person name="Whistler C.A."/>
        </authorList>
    </citation>
    <scope>NUCLEOTIDE SEQUENCE [LARGE SCALE GENOMIC DNA]</scope>
    <source>
        <strain evidence="2 3">MAVP-3</strain>
    </source>
</reference>
<comment type="caution">
    <text evidence="2">The sequence shown here is derived from an EMBL/GenBank/DDBJ whole genome shotgun (WGS) entry which is preliminary data.</text>
</comment>
<gene>
    <name evidence="2" type="ORF">CA163_39025</name>
</gene>